<dbReference type="EMBL" id="JACJTA010000081">
    <property type="protein sequence ID" value="MBD2608032.1"/>
    <property type="molecule type" value="Genomic_DNA"/>
</dbReference>
<comment type="caution">
    <text evidence="1">The sequence shown here is derived from an EMBL/GenBank/DDBJ whole genome shotgun (WGS) entry which is preliminary data.</text>
</comment>
<protein>
    <submittedName>
        <fullName evidence="1">ATP-binding protein</fullName>
    </submittedName>
</protein>
<evidence type="ECO:0000313" key="1">
    <source>
        <dbReference type="EMBL" id="MBD2608032.1"/>
    </source>
</evidence>
<accession>A0ABR8GXS9</accession>
<evidence type="ECO:0000313" key="2">
    <source>
        <dbReference type="Proteomes" id="UP000660380"/>
    </source>
</evidence>
<organism evidence="1 2">
    <name type="scientific">Scytonema hofmannii FACHB-248</name>
    <dbReference type="NCBI Taxonomy" id="1842502"/>
    <lineage>
        <taxon>Bacteria</taxon>
        <taxon>Bacillati</taxon>
        <taxon>Cyanobacteriota</taxon>
        <taxon>Cyanophyceae</taxon>
        <taxon>Nostocales</taxon>
        <taxon>Scytonemataceae</taxon>
        <taxon>Scytonema</taxon>
    </lineage>
</organism>
<dbReference type="GO" id="GO:0005524">
    <property type="term" value="F:ATP binding"/>
    <property type="evidence" value="ECO:0007669"/>
    <property type="project" value="UniProtKB-KW"/>
</dbReference>
<dbReference type="RefSeq" id="WP_029634015.1">
    <property type="nucleotide sequence ID" value="NZ_JACJTA010000081.1"/>
</dbReference>
<name>A0ABR8GXS9_9CYAN</name>
<sequence>MSTSLELIGRSAEFQRIVEVLAEDGDLLIVGVPGSGRRTLVRSAAQAVKAIVLEVDCIRATDGERFLQLLAETISQSFDAAEINAWLDKTARELFAFHLEETGGKLKLLRSLNQKQLWQAFEILIELPQQLVTGSNQRVILILQSFPHIRSWDRNNLWEGTLRREIKRQDRVSYILIATIAETSNQTDYPLETVQLTPLANDVLALWTREILQTEELSFDFRSKALQLFLNAVQGHIGDAMALIRRLQILRCSDSMITEEDVEQAISGLLKDLSITFESLLMLLPANQVHLLECLAIDPTDKPQRREYIQKHGLSRGGSLQGALIGLQQKGLIYDAEHGYKLALPLLALWLSQRLS</sequence>
<gene>
    <name evidence="1" type="ORF">H6G81_26825</name>
</gene>
<keyword evidence="2" id="KW-1185">Reference proteome</keyword>
<dbReference type="Proteomes" id="UP000660380">
    <property type="component" value="Unassembled WGS sequence"/>
</dbReference>
<proteinExistence type="predicted"/>
<reference evidence="1 2" key="1">
    <citation type="journal article" date="2020" name="ISME J.">
        <title>Comparative genomics reveals insights into cyanobacterial evolution and habitat adaptation.</title>
        <authorList>
            <person name="Chen M.Y."/>
            <person name="Teng W.K."/>
            <person name="Zhao L."/>
            <person name="Hu C.X."/>
            <person name="Zhou Y.K."/>
            <person name="Han B.P."/>
            <person name="Song L.R."/>
            <person name="Shu W.S."/>
        </authorList>
    </citation>
    <scope>NUCLEOTIDE SEQUENCE [LARGE SCALE GENOMIC DNA]</scope>
    <source>
        <strain evidence="1 2">FACHB-248</strain>
    </source>
</reference>
<keyword evidence="1" id="KW-0547">Nucleotide-binding</keyword>
<keyword evidence="1" id="KW-0067">ATP-binding</keyword>
<dbReference type="Gene3D" id="3.40.50.300">
    <property type="entry name" value="P-loop containing nucleotide triphosphate hydrolases"/>
    <property type="match status" value="1"/>
</dbReference>
<dbReference type="SUPFAM" id="SSF52540">
    <property type="entry name" value="P-loop containing nucleoside triphosphate hydrolases"/>
    <property type="match status" value="1"/>
</dbReference>
<dbReference type="InterPro" id="IPR027417">
    <property type="entry name" value="P-loop_NTPase"/>
</dbReference>